<dbReference type="STRING" id="114686.BM536_036010"/>
<evidence type="ECO:0000313" key="3">
    <source>
        <dbReference type="Proteomes" id="UP000184286"/>
    </source>
</evidence>
<dbReference type="Gene3D" id="3.40.50.1820">
    <property type="entry name" value="alpha/beta hydrolase"/>
    <property type="match status" value="1"/>
</dbReference>
<evidence type="ECO:0000313" key="2">
    <source>
        <dbReference type="EMBL" id="OQD52043.1"/>
    </source>
</evidence>
<feature type="domain" description="AB hydrolase-1" evidence="1">
    <location>
        <begin position="16"/>
        <end position="223"/>
    </location>
</feature>
<dbReference type="InterPro" id="IPR000073">
    <property type="entry name" value="AB_hydrolase_1"/>
</dbReference>
<dbReference type="InterPro" id="IPR029058">
    <property type="entry name" value="AB_hydrolase_fold"/>
</dbReference>
<name>A0A1V6MIA1_9ACTN</name>
<dbReference type="GO" id="GO:0016787">
    <property type="term" value="F:hydrolase activity"/>
    <property type="evidence" value="ECO:0007669"/>
    <property type="project" value="UniProtKB-KW"/>
</dbReference>
<dbReference type="AlphaFoldDB" id="A0A1V6MIA1"/>
<dbReference type="OrthoDB" id="8444301at2"/>
<comment type="caution">
    <text evidence="2">The sequence shown here is derived from an EMBL/GenBank/DDBJ whole genome shotgun (WGS) entry which is preliminary data.</text>
</comment>
<keyword evidence="2" id="KW-0378">Hydrolase</keyword>
<dbReference type="PANTHER" id="PTHR43329">
    <property type="entry name" value="EPOXIDE HYDROLASE"/>
    <property type="match status" value="1"/>
</dbReference>
<sequence>MRLHTREWGTGDRLAVLVHGLMADHRTWHELVPVLTGRGYRVVAVDLRGHGGSGRGAYAPHLFAEDLLETLPRGPELALGHSLGALALALAVSELKPGRAVYSEPAWRLGGPDGTLDPAVFTLFKRAPRLLIRSLRPQWGEREVAAELAALDAWDERSALALSAYRAADHTPEKPVVRSLVQAAEPSTLVSGAMRAELTRRGFEVRTVPDATHAIHRDSFDAFLTSLSGWL</sequence>
<dbReference type="RefSeq" id="WP_094103989.1">
    <property type="nucleotide sequence ID" value="NZ_JBHVDU010000001.1"/>
</dbReference>
<protein>
    <submittedName>
        <fullName evidence="2">Alpha/beta hydrolase</fullName>
    </submittedName>
</protein>
<reference evidence="3" key="1">
    <citation type="submission" date="2016-11" db="EMBL/GenBank/DDBJ databases">
        <authorList>
            <person name="Schniete J.K."/>
            <person name="Salih T."/>
            <person name="Algora Gallardo L."/>
            <person name="Martinez Fernandez S."/>
            <person name="Herron P.R."/>
        </authorList>
    </citation>
    <scope>NUCLEOTIDE SEQUENCE [LARGE SCALE GENOMIC DNA]</scope>
    <source>
        <strain evidence="3">DSM 41896</strain>
    </source>
</reference>
<evidence type="ECO:0000259" key="1">
    <source>
        <dbReference type="Pfam" id="PF12697"/>
    </source>
</evidence>
<dbReference type="Proteomes" id="UP000184286">
    <property type="component" value="Unassembled WGS sequence"/>
</dbReference>
<accession>A0A1V6MIA1</accession>
<dbReference type="SUPFAM" id="SSF53474">
    <property type="entry name" value="alpha/beta-Hydrolases"/>
    <property type="match status" value="1"/>
</dbReference>
<dbReference type="Pfam" id="PF12697">
    <property type="entry name" value="Abhydrolase_6"/>
    <property type="match status" value="1"/>
</dbReference>
<reference evidence="2 3" key="2">
    <citation type="submission" date="2017-02" db="EMBL/GenBank/DDBJ databases">
        <title>Draft genome sequence of Streptomyces phaeoluteigriseus type strain DSM41896.</title>
        <authorList>
            <person name="Salih T.S."/>
            <person name="Algora Gallardo L."/>
            <person name="Melo Santos T."/>
            <person name="Filgueira Martinez S."/>
            <person name="Herron P.R."/>
        </authorList>
    </citation>
    <scope>NUCLEOTIDE SEQUENCE [LARGE SCALE GENOMIC DNA]</scope>
    <source>
        <strain evidence="2 3">DSM 41896</strain>
    </source>
</reference>
<dbReference type="EMBL" id="MPOH02000022">
    <property type="protein sequence ID" value="OQD52043.1"/>
    <property type="molecule type" value="Genomic_DNA"/>
</dbReference>
<organism evidence="2 3">
    <name type="scientific">Streptomyces phaeoluteigriseus</name>
    <dbReference type="NCBI Taxonomy" id="114686"/>
    <lineage>
        <taxon>Bacteria</taxon>
        <taxon>Bacillati</taxon>
        <taxon>Actinomycetota</taxon>
        <taxon>Actinomycetes</taxon>
        <taxon>Kitasatosporales</taxon>
        <taxon>Streptomycetaceae</taxon>
        <taxon>Streptomyces</taxon>
        <taxon>Streptomyces aurantiacus group</taxon>
    </lineage>
</organism>
<proteinExistence type="predicted"/>
<gene>
    <name evidence="2" type="ORF">BM536_036010</name>
</gene>